<keyword evidence="3" id="KW-1185">Reference proteome</keyword>
<sequence>MFLMILFSMIFLSLTLYGWSGVLALLFGLWLTYKIGQRRLHAGKGGLGCLGFGYVFLVVTIVMVFAISITIGMGSSLYKTTQLVVNGQRYEAKVISYSSYESHDADAGTTTTMFTPTVEFTTLSGVLVAHTLSYSSSSQPTIGATVTVYYDETSKDSVSFGFGTFALFFGTLLMMVVLVFALWGILLYAMNYKMEYYLNVIKYIGLTFFIPIVMILFDGLLIYALFYGNEVPLFVSGILVFFILMLTLGIWGYIKMIRTHDMVWKKTGPTSWAANPVPKKTKKEKASTWIKRN</sequence>
<keyword evidence="1" id="KW-1133">Transmembrane helix</keyword>
<evidence type="ECO:0000313" key="3">
    <source>
        <dbReference type="Proteomes" id="UP000255024"/>
    </source>
</evidence>
<accession>A0A378RP48</accession>
<feature type="transmembrane region" description="Helical" evidence="1">
    <location>
        <begin position="45"/>
        <end position="71"/>
    </location>
</feature>
<organism evidence="2 3">
    <name type="scientific">Myroides odoratus</name>
    <name type="common">Flavobacterium odoratum</name>
    <dbReference type="NCBI Taxonomy" id="256"/>
    <lineage>
        <taxon>Bacteria</taxon>
        <taxon>Pseudomonadati</taxon>
        <taxon>Bacteroidota</taxon>
        <taxon>Flavobacteriia</taxon>
        <taxon>Flavobacteriales</taxon>
        <taxon>Flavobacteriaceae</taxon>
        <taxon>Myroides</taxon>
    </lineage>
</organism>
<evidence type="ECO:0000256" key="1">
    <source>
        <dbReference type="SAM" id="Phobius"/>
    </source>
</evidence>
<keyword evidence="1" id="KW-0472">Membrane</keyword>
<feature type="transmembrane region" description="Helical" evidence="1">
    <location>
        <begin position="6"/>
        <end position="33"/>
    </location>
</feature>
<keyword evidence="1" id="KW-0812">Transmembrane</keyword>
<gene>
    <name evidence="2" type="ORF">NCTC11179_01600</name>
</gene>
<name>A0A378RP48_MYROD</name>
<protein>
    <recommendedName>
        <fullName evidence="4">DUF3592 domain-containing protein</fullName>
    </recommendedName>
</protein>
<evidence type="ECO:0000313" key="2">
    <source>
        <dbReference type="EMBL" id="STZ28061.1"/>
    </source>
</evidence>
<feature type="transmembrane region" description="Helical" evidence="1">
    <location>
        <begin position="165"/>
        <end position="188"/>
    </location>
</feature>
<feature type="transmembrane region" description="Helical" evidence="1">
    <location>
        <begin position="200"/>
        <end position="227"/>
    </location>
</feature>
<reference evidence="2 3" key="1">
    <citation type="submission" date="2018-06" db="EMBL/GenBank/DDBJ databases">
        <authorList>
            <consortium name="Pathogen Informatics"/>
            <person name="Doyle S."/>
        </authorList>
    </citation>
    <scope>NUCLEOTIDE SEQUENCE [LARGE SCALE GENOMIC DNA]</scope>
    <source>
        <strain evidence="2 3">NCTC11179</strain>
    </source>
</reference>
<evidence type="ECO:0008006" key="4">
    <source>
        <dbReference type="Google" id="ProtNLM"/>
    </source>
</evidence>
<feature type="transmembrane region" description="Helical" evidence="1">
    <location>
        <begin position="233"/>
        <end position="254"/>
    </location>
</feature>
<proteinExistence type="predicted"/>
<dbReference type="AlphaFoldDB" id="A0A378RP48"/>
<dbReference type="EMBL" id="UGQL01000001">
    <property type="protein sequence ID" value="STZ28061.1"/>
    <property type="molecule type" value="Genomic_DNA"/>
</dbReference>
<dbReference type="Proteomes" id="UP000255024">
    <property type="component" value="Unassembled WGS sequence"/>
</dbReference>